<feature type="domain" description="Fido" evidence="1">
    <location>
        <begin position="4"/>
        <end position="124"/>
    </location>
</feature>
<protein>
    <submittedName>
        <fullName evidence="2">Type II toxin-antitoxin system death-on-curing family toxin</fullName>
    </submittedName>
</protein>
<dbReference type="PANTHER" id="PTHR39426">
    <property type="entry name" value="HOMOLOGY TO DEATH-ON-CURING PROTEIN OF PHAGE P1"/>
    <property type="match status" value="1"/>
</dbReference>
<dbReference type="NCBIfam" id="TIGR01550">
    <property type="entry name" value="DOC_P1"/>
    <property type="match status" value="1"/>
</dbReference>
<reference evidence="2 3" key="1">
    <citation type="submission" date="2021-03" db="EMBL/GenBank/DDBJ databases">
        <authorList>
            <person name="Grouzdev D.S."/>
        </authorList>
    </citation>
    <scope>NUCLEOTIDE SEQUENCE [LARGE SCALE GENOMIC DNA]</scope>
    <source>
        <strain evidence="2 3">M50-1</strain>
    </source>
</reference>
<sequence>MHYLTKDDLLDLHAYAVERYGGLLGIKSQDRLQTVLSAPQQEMFGAELYPDLCSKTAVLVYMLVKSHPFVGANDATALLVLLRFLEINGAALQAAIGAAELAWIFRALNHSDLDKAGLEQWLRESVVQPEGAA</sequence>
<dbReference type="Pfam" id="PF02661">
    <property type="entry name" value="Fic"/>
    <property type="match status" value="1"/>
</dbReference>
<dbReference type="InterPro" id="IPR003812">
    <property type="entry name" value="Fido"/>
</dbReference>
<dbReference type="PROSITE" id="PS51459">
    <property type="entry name" value="FIDO"/>
    <property type="match status" value="1"/>
</dbReference>
<evidence type="ECO:0000259" key="1">
    <source>
        <dbReference type="PROSITE" id="PS51459"/>
    </source>
</evidence>
<comment type="caution">
    <text evidence="2">The sequence shown here is derived from an EMBL/GenBank/DDBJ whole genome shotgun (WGS) entry which is preliminary data.</text>
</comment>
<gene>
    <name evidence="2" type="ORF">EYB53_008110</name>
</gene>
<dbReference type="InterPro" id="IPR053737">
    <property type="entry name" value="Type_II_TA_Toxin"/>
</dbReference>
<evidence type="ECO:0000313" key="2">
    <source>
        <dbReference type="EMBL" id="MBP1465667.1"/>
    </source>
</evidence>
<keyword evidence="3" id="KW-1185">Reference proteome</keyword>
<evidence type="ECO:0000313" key="3">
    <source>
        <dbReference type="Proteomes" id="UP001193081"/>
    </source>
</evidence>
<dbReference type="Gene3D" id="1.20.120.1870">
    <property type="entry name" value="Fic/DOC protein, Fido domain"/>
    <property type="match status" value="1"/>
</dbReference>
<dbReference type="EMBL" id="SIJK02000011">
    <property type="protein sequence ID" value="MBP1465667.1"/>
    <property type="molecule type" value="Genomic_DNA"/>
</dbReference>
<accession>A0ABS4D8A9</accession>
<organism evidence="2 3">
    <name type="scientific">Candidatus Chloroploca mongolica</name>
    <dbReference type="NCBI Taxonomy" id="2528176"/>
    <lineage>
        <taxon>Bacteria</taxon>
        <taxon>Bacillati</taxon>
        <taxon>Chloroflexota</taxon>
        <taxon>Chloroflexia</taxon>
        <taxon>Chloroflexales</taxon>
        <taxon>Chloroflexineae</taxon>
        <taxon>Oscillochloridaceae</taxon>
        <taxon>Candidatus Chloroploca</taxon>
    </lineage>
</organism>
<name>A0ABS4D8A9_9CHLR</name>
<dbReference type="PANTHER" id="PTHR39426:SF1">
    <property type="entry name" value="HOMOLOGY TO DEATH-ON-CURING PROTEIN OF PHAGE P1"/>
    <property type="match status" value="1"/>
</dbReference>
<dbReference type="InterPro" id="IPR006440">
    <property type="entry name" value="Doc"/>
</dbReference>
<dbReference type="Proteomes" id="UP001193081">
    <property type="component" value="Unassembled WGS sequence"/>
</dbReference>
<proteinExistence type="predicted"/>